<sequence length="200" mass="22246">MSFRPRAGMATLFSLVVIALFFLVTWVMDQREPEPMQWQERYQQSIWTPLREGDLTLAGVDKPLGVGRLWMVSVEDEPLLVSRYVIQSDELNWRVQAVIELDTERMASLIKAQDWTAGMRDQSVSPSVGAALAGQPVERISLIPSEPVAIKRIVGTLGEPDMRMDVSEGNQAWVYGRMGAVVAVSGDQAHSIMFGLQGAR</sequence>
<keyword evidence="1" id="KW-0472">Membrane</keyword>
<gene>
    <name evidence="2" type="ORF">GCM10007418_13900</name>
</gene>
<keyword evidence="3" id="KW-1185">Reference proteome</keyword>
<organism evidence="2 3">
    <name type="scientific">Halopseudomonas salina</name>
    <dbReference type="NCBI Taxonomy" id="1323744"/>
    <lineage>
        <taxon>Bacteria</taxon>
        <taxon>Pseudomonadati</taxon>
        <taxon>Pseudomonadota</taxon>
        <taxon>Gammaproteobacteria</taxon>
        <taxon>Pseudomonadales</taxon>
        <taxon>Pseudomonadaceae</taxon>
        <taxon>Halopseudomonas</taxon>
    </lineage>
</organism>
<keyword evidence="1" id="KW-0812">Transmembrane</keyword>
<keyword evidence="1" id="KW-1133">Transmembrane helix</keyword>
<evidence type="ECO:0000313" key="2">
    <source>
        <dbReference type="EMBL" id="GGC95586.1"/>
    </source>
</evidence>
<proteinExistence type="predicted"/>
<dbReference type="EMBL" id="BMFF01000002">
    <property type="protein sequence ID" value="GGC95586.1"/>
    <property type="molecule type" value="Genomic_DNA"/>
</dbReference>
<dbReference type="Proteomes" id="UP000638188">
    <property type="component" value="Unassembled WGS sequence"/>
</dbReference>
<evidence type="ECO:0000256" key="1">
    <source>
        <dbReference type="SAM" id="Phobius"/>
    </source>
</evidence>
<protein>
    <submittedName>
        <fullName evidence="2">Uncharacterized protein</fullName>
    </submittedName>
</protein>
<accession>A0ABQ1PED9</accession>
<comment type="caution">
    <text evidence="2">The sequence shown here is derived from an EMBL/GenBank/DDBJ whole genome shotgun (WGS) entry which is preliminary data.</text>
</comment>
<name>A0ABQ1PED9_9GAMM</name>
<feature type="transmembrane region" description="Helical" evidence="1">
    <location>
        <begin position="7"/>
        <end position="28"/>
    </location>
</feature>
<reference evidence="3" key="1">
    <citation type="journal article" date="2019" name="Int. J. Syst. Evol. Microbiol.">
        <title>The Global Catalogue of Microorganisms (GCM) 10K type strain sequencing project: providing services to taxonomists for standard genome sequencing and annotation.</title>
        <authorList>
            <consortium name="The Broad Institute Genomics Platform"/>
            <consortium name="The Broad Institute Genome Sequencing Center for Infectious Disease"/>
            <person name="Wu L."/>
            <person name="Ma J."/>
        </authorList>
    </citation>
    <scope>NUCLEOTIDE SEQUENCE [LARGE SCALE GENOMIC DNA]</scope>
    <source>
        <strain evidence="3">CGMCC 1.12482</strain>
    </source>
</reference>
<dbReference type="RefSeq" id="WP_150276582.1">
    <property type="nucleotide sequence ID" value="NZ_BMFF01000002.1"/>
</dbReference>
<evidence type="ECO:0000313" key="3">
    <source>
        <dbReference type="Proteomes" id="UP000638188"/>
    </source>
</evidence>